<dbReference type="GO" id="GO:0003723">
    <property type="term" value="F:RNA binding"/>
    <property type="evidence" value="ECO:0007669"/>
    <property type="project" value="InterPro"/>
</dbReference>
<feature type="repeat" description="PPR" evidence="2">
    <location>
        <begin position="218"/>
        <end position="252"/>
    </location>
</feature>
<accession>A0AAE1XQP5</accession>
<dbReference type="InterPro" id="IPR046960">
    <property type="entry name" value="PPR_At4g14850-like_plant"/>
</dbReference>
<protein>
    <submittedName>
        <fullName evidence="3">Pentatricopeptide repeat-containing protein</fullName>
    </submittedName>
</protein>
<dbReference type="Proteomes" id="UP001293254">
    <property type="component" value="Unassembled WGS sequence"/>
</dbReference>
<evidence type="ECO:0000256" key="1">
    <source>
        <dbReference type="ARBA" id="ARBA00022737"/>
    </source>
</evidence>
<dbReference type="Pfam" id="PF13041">
    <property type="entry name" value="PPR_2"/>
    <property type="match status" value="1"/>
</dbReference>
<sequence length="423" mass="47433">MACLLSRASLRRPFMLYFCSHLSTFNHSFHMNPDFTSYFISVLPFCRKSRDLEALKSLLIVHGLISHQPLVKHFIDQCCLLGFPNLALSAFKTIEKPSLYLQNLVLRSLSYDGLFEDVMFFYRTCRNSGFSSDNYTYPFVLQNMHTMSVKPNASTFASVFPVCSRIGVDDVGISLHGLAHKLGYTEEEPLVPALISMYANSGDLLAARHIFDTSTRNNVAIWNAIISAYTRNHRPEDAVPVFQAMLRDDMKPNLITFVSLLPSSENLGSIYVESFHAHVVKFGFEEELSVVTALLSVYAKLGNMDSAEFLFHNIHVRNFLFWNSMVSAYAGHGLWEQSLEAFRLMQKDGFVPDAISIVSLLSSCSELSAILLGKSAHAFSIRKGIDINLNASNALLAFYCGSKELEDDSTRNSSSHVSDDHVR</sequence>
<keyword evidence="4" id="KW-1185">Reference proteome</keyword>
<name>A0AAE1XQP5_9LAMI</name>
<dbReference type="EMBL" id="JACGWO010000010">
    <property type="protein sequence ID" value="KAK4416201.1"/>
    <property type="molecule type" value="Genomic_DNA"/>
</dbReference>
<proteinExistence type="predicted"/>
<dbReference type="Gene3D" id="1.25.40.10">
    <property type="entry name" value="Tetratricopeptide repeat domain"/>
    <property type="match status" value="3"/>
</dbReference>
<evidence type="ECO:0000313" key="4">
    <source>
        <dbReference type="Proteomes" id="UP001293254"/>
    </source>
</evidence>
<dbReference type="NCBIfam" id="TIGR00756">
    <property type="entry name" value="PPR"/>
    <property type="match status" value="2"/>
</dbReference>
<dbReference type="PANTHER" id="PTHR24015">
    <property type="entry name" value="OS07G0578800 PROTEIN-RELATED"/>
    <property type="match status" value="1"/>
</dbReference>
<comment type="caution">
    <text evidence="3">The sequence shown here is derived from an EMBL/GenBank/DDBJ whole genome shotgun (WGS) entry which is preliminary data.</text>
</comment>
<gene>
    <name evidence="3" type="ORF">Salat_2445600</name>
</gene>
<dbReference type="Pfam" id="PF01535">
    <property type="entry name" value="PPR"/>
    <property type="match status" value="2"/>
</dbReference>
<dbReference type="InterPro" id="IPR002885">
    <property type="entry name" value="PPR_rpt"/>
</dbReference>
<dbReference type="GO" id="GO:0009451">
    <property type="term" value="P:RNA modification"/>
    <property type="evidence" value="ECO:0007669"/>
    <property type="project" value="InterPro"/>
</dbReference>
<reference evidence="3" key="1">
    <citation type="submission" date="2020-06" db="EMBL/GenBank/DDBJ databases">
        <authorList>
            <person name="Li T."/>
            <person name="Hu X."/>
            <person name="Zhang T."/>
            <person name="Song X."/>
            <person name="Zhang H."/>
            <person name="Dai N."/>
            <person name="Sheng W."/>
            <person name="Hou X."/>
            <person name="Wei L."/>
        </authorList>
    </citation>
    <scope>NUCLEOTIDE SEQUENCE</scope>
    <source>
        <strain evidence="3">3651</strain>
        <tissue evidence="3">Leaf</tissue>
    </source>
</reference>
<keyword evidence="1" id="KW-0677">Repeat</keyword>
<evidence type="ECO:0000313" key="3">
    <source>
        <dbReference type="EMBL" id="KAK4416201.1"/>
    </source>
</evidence>
<reference evidence="3" key="2">
    <citation type="journal article" date="2024" name="Plant">
        <title>Genomic evolution and insights into agronomic trait innovations of Sesamum species.</title>
        <authorList>
            <person name="Miao H."/>
            <person name="Wang L."/>
            <person name="Qu L."/>
            <person name="Liu H."/>
            <person name="Sun Y."/>
            <person name="Le M."/>
            <person name="Wang Q."/>
            <person name="Wei S."/>
            <person name="Zheng Y."/>
            <person name="Lin W."/>
            <person name="Duan Y."/>
            <person name="Cao H."/>
            <person name="Xiong S."/>
            <person name="Wang X."/>
            <person name="Wei L."/>
            <person name="Li C."/>
            <person name="Ma Q."/>
            <person name="Ju M."/>
            <person name="Zhao R."/>
            <person name="Li G."/>
            <person name="Mu C."/>
            <person name="Tian Q."/>
            <person name="Mei H."/>
            <person name="Zhang T."/>
            <person name="Gao T."/>
            <person name="Zhang H."/>
        </authorList>
    </citation>
    <scope>NUCLEOTIDE SEQUENCE</scope>
    <source>
        <strain evidence="3">3651</strain>
    </source>
</reference>
<dbReference type="InterPro" id="IPR011990">
    <property type="entry name" value="TPR-like_helical_dom_sf"/>
</dbReference>
<feature type="repeat" description="PPR" evidence="2">
    <location>
        <begin position="318"/>
        <end position="352"/>
    </location>
</feature>
<dbReference type="PROSITE" id="PS51375">
    <property type="entry name" value="PPR"/>
    <property type="match status" value="2"/>
</dbReference>
<evidence type="ECO:0000256" key="2">
    <source>
        <dbReference type="PROSITE-ProRule" id="PRU00708"/>
    </source>
</evidence>
<dbReference type="FunFam" id="1.25.40.10:FF:000381">
    <property type="entry name" value="Pentatricopeptide repeat-containing protein"/>
    <property type="match status" value="1"/>
</dbReference>
<dbReference type="AlphaFoldDB" id="A0AAE1XQP5"/>
<organism evidence="3 4">
    <name type="scientific">Sesamum alatum</name>
    <dbReference type="NCBI Taxonomy" id="300844"/>
    <lineage>
        <taxon>Eukaryota</taxon>
        <taxon>Viridiplantae</taxon>
        <taxon>Streptophyta</taxon>
        <taxon>Embryophyta</taxon>
        <taxon>Tracheophyta</taxon>
        <taxon>Spermatophyta</taxon>
        <taxon>Magnoliopsida</taxon>
        <taxon>eudicotyledons</taxon>
        <taxon>Gunneridae</taxon>
        <taxon>Pentapetalae</taxon>
        <taxon>asterids</taxon>
        <taxon>lamiids</taxon>
        <taxon>Lamiales</taxon>
        <taxon>Pedaliaceae</taxon>
        <taxon>Sesamum</taxon>
    </lineage>
</organism>